<evidence type="ECO:0000256" key="1">
    <source>
        <dbReference type="ARBA" id="ARBA00022729"/>
    </source>
</evidence>
<dbReference type="Pfam" id="PF01833">
    <property type="entry name" value="TIG"/>
    <property type="match status" value="3"/>
</dbReference>
<dbReference type="SUPFAM" id="SSF101898">
    <property type="entry name" value="NHL repeat"/>
    <property type="match status" value="1"/>
</dbReference>
<dbReference type="Proteomes" id="UP000823619">
    <property type="component" value="Unassembled WGS sequence"/>
</dbReference>
<dbReference type="SMART" id="SM00429">
    <property type="entry name" value="IPT"/>
    <property type="match status" value="2"/>
</dbReference>
<feature type="signal peptide" evidence="2">
    <location>
        <begin position="1"/>
        <end position="19"/>
    </location>
</feature>
<dbReference type="EMBL" id="JADIMO010000101">
    <property type="protein sequence ID" value="MBO8445666.1"/>
    <property type="molecule type" value="Genomic_DNA"/>
</dbReference>
<dbReference type="PANTHER" id="PTHR46769">
    <property type="entry name" value="POLYCYSTIC KIDNEY AND HEPATIC DISEASE 1 (AUTOSOMAL RECESSIVE)-LIKE 1"/>
    <property type="match status" value="1"/>
</dbReference>
<evidence type="ECO:0000313" key="4">
    <source>
        <dbReference type="EMBL" id="MBO8445666.1"/>
    </source>
</evidence>
<dbReference type="InterPro" id="IPR011042">
    <property type="entry name" value="6-blade_b-propeller_TolB-like"/>
</dbReference>
<dbReference type="AlphaFoldDB" id="A0A9D9HBS0"/>
<comment type="caution">
    <text evidence="4">The sequence shown here is derived from an EMBL/GenBank/DDBJ whole genome shotgun (WGS) entry which is preliminary data.</text>
</comment>
<keyword evidence="1 2" id="KW-0732">Signal</keyword>
<accession>A0A9D9HBS0</accession>
<proteinExistence type="predicted"/>
<dbReference type="SUPFAM" id="SSF81296">
    <property type="entry name" value="E set domains"/>
    <property type="match status" value="3"/>
</dbReference>
<protein>
    <submittedName>
        <fullName evidence="4">IPT/TIG domain-containing protein</fullName>
    </submittedName>
</protein>
<sequence>MKRIYTRILLCALALTGIAACENGTGLETETPAPRLISIVPGTGYSGCTAIISGEYFSENPEENTVTVDGTEVPVSAAARNRLTLTMPEHSLGDVEVRVSVNGKEASGALEFTYGELPEIVMSVSSVIPSYGYPGDIVTISGENFSTFPADNIVTFGGTEAEVVKATANSLEVIVPEHGRGNVEVKVTMDGQTSSVPFRYVELLVASNQPVSGAEGVEVTISGEGFSEVPAENEVTINGVVAPVISSSLEELVVTVPDNPEGTYSFAVTVGGRTASGGEFTYSGCWRVETVLGVPSGVTGNVEGTGSDARMWYGQEIVRRSDGNYLMTFRNKDHGIYMMTSDYMFTKLVNQTDNAMLTGAYPWGCALDSEETLYIAAKGTGKLLAYTSGGVLSEYAVENLVTTGMNPMDVAIDSDDNIYLLLRGNSGTGNGSVVKIRDGAVLDRYDLTGMKLFDTMLLSHDGSKVFVFSNGNGYIRMIDLTTGENTVVAGTGTAHSNADNYTDGEAGNPLTATVRQVEGAICAEDGTVYFCDIAGGGTLREFRPGPDGNYAAGTITTIAGKAYDTSKGHQDGLSTVARFVYPNGICFAENEKTIYMIDGTANVTIRKIYYR</sequence>
<dbReference type="InterPro" id="IPR052387">
    <property type="entry name" value="Fibrocystin"/>
</dbReference>
<evidence type="ECO:0000313" key="5">
    <source>
        <dbReference type="Proteomes" id="UP000823619"/>
    </source>
</evidence>
<evidence type="ECO:0000259" key="3">
    <source>
        <dbReference type="SMART" id="SM00429"/>
    </source>
</evidence>
<organism evidence="4 5">
    <name type="scientific">Candidatus Cryptobacteroides merdavium</name>
    <dbReference type="NCBI Taxonomy" id="2840769"/>
    <lineage>
        <taxon>Bacteria</taxon>
        <taxon>Pseudomonadati</taxon>
        <taxon>Bacteroidota</taxon>
        <taxon>Bacteroidia</taxon>
        <taxon>Bacteroidales</taxon>
        <taxon>Candidatus Cryptobacteroides</taxon>
    </lineage>
</organism>
<evidence type="ECO:0000256" key="2">
    <source>
        <dbReference type="SAM" id="SignalP"/>
    </source>
</evidence>
<dbReference type="Gene3D" id="2.60.40.10">
    <property type="entry name" value="Immunoglobulins"/>
    <property type="match status" value="3"/>
</dbReference>
<dbReference type="InterPro" id="IPR013783">
    <property type="entry name" value="Ig-like_fold"/>
</dbReference>
<dbReference type="InterPro" id="IPR002909">
    <property type="entry name" value="IPT_dom"/>
</dbReference>
<reference evidence="4" key="1">
    <citation type="submission" date="2020-10" db="EMBL/GenBank/DDBJ databases">
        <authorList>
            <person name="Gilroy R."/>
        </authorList>
    </citation>
    <scope>NUCLEOTIDE SEQUENCE</scope>
    <source>
        <strain evidence="4">D5-748</strain>
    </source>
</reference>
<feature type="domain" description="IPT/TIG" evidence="3">
    <location>
        <begin position="33"/>
        <end position="115"/>
    </location>
</feature>
<name>A0A9D9HBS0_9BACT</name>
<dbReference type="Gene3D" id="2.40.10.500">
    <property type="match status" value="1"/>
</dbReference>
<dbReference type="Gene3D" id="2.120.10.30">
    <property type="entry name" value="TolB, C-terminal domain"/>
    <property type="match status" value="1"/>
</dbReference>
<dbReference type="PROSITE" id="PS51257">
    <property type="entry name" value="PROKAR_LIPOPROTEIN"/>
    <property type="match status" value="1"/>
</dbReference>
<dbReference type="PANTHER" id="PTHR46769:SF2">
    <property type="entry name" value="FIBROCYSTIN-L ISOFORM 2 PRECURSOR-RELATED"/>
    <property type="match status" value="1"/>
</dbReference>
<feature type="domain" description="IPT/TIG" evidence="3">
    <location>
        <begin position="117"/>
        <end position="201"/>
    </location>
</feature>
<dbReference type="InterPro" id="IPR014756">
    <property type="entry name" value="Ig_E-set"/>
</dbReference>
<reference evidence="4" key="2">
    <citation type="journal article" date="2021" name="PeerJ">
        <title>Extensive microbial diversity within the chicken gut microbiome revealed by metagenomics and culture.</title>
        <authorList>
            <person name="Gilroy R."/>
            <person name="Ravi A."/>
            <person name="Getino M."/>
            <person name="Pursley I."/>
            <person name="Horton D.L."/>
            <person name="Alikhan N.F."/>
            <person name="Baker D."/>
            <person name="Gharbi K."/>
            <person name="Hall N."/>
            <person name="Watson M."/>
            <person name="Adriaenssens E.M."/>
            <person name="Foster-Nyarko E."/>
            <person name="Jarju S."/>
            <person name="Secka A."/>
            <person name="Antonio M."/>
            <person name="Oren A."/>
            <person name="Chaudhuri R.R."/>
            <person name="La Ragione R."/>
            <person name="Hildebrand F."/>
            <person name="Pallen M.J."/>
        </authorList>
    </citation>
    <scope>NUCLEOTIDE SEQUENCE</scope>
    <source>
        <strain evidence="4">D5-748</strain>
    </source>
</reference>
<gene>
    <name evidence="4" type="ORF">IAC23_08260</name>
</gene>
<feature type="chain" id="PRO_5038387880" evidence="2">
    <location>
        <begin position="20"/>
        <end position="611"/>
    </location>
</feature>